<accession>A0A5D3YNP9</accession>
<dbReference type="Proteomes" id="UP000324595">
    <property type="component" value="Unassembled WGS sequence"/>
</dbReference>
<dbReference type="EMBL" id="VNHY01000001">
    <property type="protein sequence ID" value="TYP95312.1"/>
    <property type="molecule type" value="Genomic_DNA"/>
</dbReference>
<dbReference type="RefSeq" id="WP_148897983.1">
    <property type="nucleotide sequence ID" value="NZ_VNHY01000001.1"/>
</dbReference>
<dbReference type="AlphaFoldDB" id="A0A5D3YNP9"/>
<dbReference type="SUPFAM" id="SSF51556">
    <property type="entry name" value="Metallo-dependent hydrolases"/>
    <property type="match status" value="1"/>
</dbReference>
<dbReference type="Pfam" id="PF01244">
    <property type="entry name" value="Peptidase_M19"/>
    <property type="match status" value="1"/>
</dbReference>
<dbReference type="CDD" id="cd01301">
    <property type="entry name" value="rDP_like"/>
    <property type="match status" value="1"/>
</dbReference>
<evidence type="ECO:0000256" key="1">
    <source>
        <dbReference type="SAM" id="SignalP"/>
    </source>
</evidence>
<feature type="chain" id="PRO_5022762374" evidence="1">
    <location>
        <begin position="24"/>
        <end position="410"/>
    </location>
</feature>
<name>A0A5D3YNP9_9BACT</name>
<dbReference type="Gene3D" id="3.20.20.140">
    <property type="entry name" value="Metal-dependent hydrolases"/>
    <property type="match status" value="1"/>
</dbReference>
<dbReference type="OrthoDB" id="9804920at2"/>
<comment type="caution">
    <text evidence="2">The sequence shown here is derived from an EMBL/GenBank/DDBJ whole genome shotgun (WGS) entry which is preliminary data.</text>
</comment>
<dbReference type="GO" id="GO:0070573">
    <property type="term" value="F:metallodipeptidase activity"/>
    <property type="evidence" value="ECO:0007669"/>
    <property type="project" value="InterPro"/>
</dbReference>
<dbReference type="PANTHER" id="PTHR10443">
    <property type="entry name" value="MICROSOMAL DIPEPTIDASE"/>
    <property type="match status" value="1"/>
</dbReference>
<evidence type="ECO:0000313" key="2">
    <source>
        <dbReference type="EMBL" id="TYP95312.1"/>
    </source>
</evidence>
<sequence>MRRLKYISTFFIALFLLWGCSSSKTENYQQQAQQLAQKYIIVDGHIDVPYRLKSNWEDVSEEAPGGDFDYPRAKQGGLNAPFMSIYIPVKYQKTGGAKAVADSLIDLVKGIASDNPEKFAIATSPKEIKQQFKDSLISLPMGMENGAPIGNNLENISYFYERGIRYITLAHAKDNQISDSSYDTTDNTHNGLSEFGRDVIKKMNRVGMMVDVSHITDQAFLDVMETTKSPVVATHSSSRRFTPGFERNMSDTLVKRLAANEGVIMINFGSTFLDSASSNSMDRVQKEIQQKIKERGWKADSKKAKEFRQKYFQDNFKFSSVGKVADHIDHVVDLVGIEHVGLGSDYDGVGPTLPTGLKDVSAYPNLFAELLKRGYSNEDIQKIASGNILRVWNRVDEIADSLDSNNSTTQ</sequence>
<keyword evidence="1" id="KW-0732">Signal</keyword>
<evidence type="ECO:0000313" key="3">
    <source>
        <dbReference type="Proteomes" id="UP000324595"/>
    </source>
</evidence>
<proteinExistence type="predicted"/>
<dbReference type="GO" id="GO:0006508">
    <property type="term" value="P:proteolysis"/>
    <property type="evidence" value="ECO:0007669"/>
    <property type="project" value="InterPro"/>
</dbReference>
<feature type="signal peptide" evidence="1">
    <location>
        <begin position="1"/>
        <end position="23"/>
    </location>
</feature>
<reference evidence="2 3" key="1">
    <citation type="submission" date="2019-07" db="EMBL/GenBank/DDBJ databases">
        <title>Genomic Encyclopedia of Archaeal and Bacterial Type Strains, Phase II (KMG-II): from individual species to whole genera.</title>
        <authorList>
            <person name="Goeker M."/>
        </authorList>
    </citation>
    <scope>NUCLEOTIDE SEQUENCE [LARGE SCALE GENOMIC DNA]</scope>
    <source>
        <strain evidence="2 3">DSM 21935</strain>
    </source>
</reference>
<dbReference type="InterPro" id="IPR008257">
    <property type="entry name" value="Pept_M19"/>
</dbReference>
<dbReference type="InterPro" id="IPR032466">
    <property type="entry name" value="Metal_Hydrolase"/>
</dbReference>
<dbReference type="PROSITE" id="PS51365">
    <property type="entry name" value="RENAL_DIPEPTIDASE_2"/>
    <property type="match status" value="1"/>
</dbReference>
<dbReference type="PANTHER" id="PTHR10443:SF12">
    <property type="entry name" value="DIPEPTIDASE"/>
    <property type="match status" value="1"/>
</dbReference>
<organism evidence="2 3">
    <name type="scientific">Fodinibius salinus</name>
    <dbReference type="NCBI Taxonomy" id="860790"/>
    <lineage>
        <taxon>Bacteria</taxon>
        <taxon>Pseudomonadati</taxon>
        <taxon>Balneolota</taxon>
        <taxon>Balneolia</taxon>
        <taxon>Balneolales</taxon>
        <taxon>Balneolaceae</taxon>
        <taxon>Fodinibius</taxon>
    </lineage>
</organism>
<protein>
    <submittedName>
        <fullName evidence="2">Membrane dipeptidase</fullName>
    </submittedName>
</protein>
<keyword evidence="3" id="KW-1185">Reference proteome</keyword>
<gene>
    <name evidence="2" type="ORF">LX73_0610</name>
</gene>